<keyword evidence="2 6" id="KW-0698">rRNA processing</keyword>
<protein>
    <recommendedName>
        <fullName evidence="6">Ribosomal RNA small subunit methyltransferase G</fullName>
        <ecNumber evidence="6">2.1.1.170</ecNumber>
    </recommendedName>
    <alternativeName>
        <fullName evidence="6">16S rRNA 7-methylguanosine methyltransferase</fullName>
        <shortName evidence="6">16S rRNA m7G methyltransferase</shortName>
    </alternativeName>
</protein>
<name>A0A7Z7HPR8_9PROT</name>
<dbReference type="PANTHER" id="PTHR31760">
    <property type="entry name" value="S-ADENOSYL-L-METHIONINE-DEPENDENT METHYLTRANSFERASES SUPERFAMILY PROTEIN"/>
    <property type="match status" value="1"/>
</dbReference>
<dbReference type="CDD" id="cd02440">
    <property type="entry name" value="AdoMet_MTases"/>
    <property type="match status" value="1"/>
</dbReference>
<comment type="subcellular location">
    <subcellularLocation>
        <location evidence="6">Cytoplasm</location>
    </subcellularLocation>
</comment>
<keyword evidence="4 6" id="KW-0808">Transferase</keyword>
<evidence type="ECO:0000256" key="2">
    <source>
        <dbReference type="ARBA" id="ARBA00022552"/>
    </source>
</evidence>
<evidence type="ECO:0000256" key="1">
    <source>
        <dbReference type="ARBA" id="ARBA00022490"/>
    </source>
</evidence>
<dbReference type="Proteomes" id="UP000242886">
    <property type="component" value="Chromosome SDENCHOL"/>
</dbReference>
<feature type="binding site" evidence="6">
    <location>
        <position position="154"/>
    </location>
    <ligand>
        <name>S-adenosyl-L-methionine</name>
        <dbReference type="ChEBI" id="CHEBI:59789"/>
    </ligand>
</feature>
<keyword evidence="3 6" id="KW-0489">Methyltransferase</keyword>
<sequence length="220" mass="23672">MNLSPAIVEHIRSGLQRLGPDPAWRVEAGGEAAAAPRFAAYLALLVKWNRVYNLTAVRDPRQMVTHHLLDSLALLPNLGAPVRLADVGSGAGLPGIPLAIARPQMAVTLIESNQKKAAFLQQARIELKLDNVSIHCGRVEEYRPNVLFDAVVSRAFSDLALFVRVAGHLLAPGAPLLAMKGVEPRDEIADLPAGWRVGRSIPIVVPGLAAQRHLIVIEPS</sequence>
<dbReference type="InterPro" id="IPR003682">
    <property type="entry name" value="rRNA_ssu_MeTfrase_G"/>
</dbReference>
<organism evidence="7 8">
    <name type="scientific">Sterolibacterium denitrificans</name>
    <dbReference type="NCBI Taxonomy" id="157592"/>
    <lineage>
        <taxon>Bacteria</taxon>
        <taxon>Pseudomonadati</taxon>
        <taxon>Pseudomonadota</taxon>
        <taxon>Betaproteobacteria</taxon>
        <taxon>Nitrosomonadales</taxon>
        <taxon>Sterolibacteriaceae</taxon>
        <taxon>Sterolibacterium</taxon>
    </lineage>
</organism>
<dbReference type="PIRSF" id="PIRSF003078">
    <property type="entry name" value="GidB"/>
    <property type="match status" value="1"/>
</dbReference>
<accession>A0A7Z7HPR8</accession>
<evidence type="ECO:0000313" key="8">
    <source>
        <dbReference type="Proteomes" id="UP000242886"/>
    </source>
</evidence>
<keyword evidence="5 6" id="KW-0949">S-adenosyl-L-methionine</keyword>
<gene>
    <name evidence="7" type="primary">gidB</name>
    <name evidence="6" type="synonym">rsmG</name>
    <name evidence="7" type="ORF">SDENCHOL_10380</name>
</gene>
<dbReference type="GO" id="GO:0005829">
    <property type="term" value="C:cytosol"/>
    <property type="evidence" value="ECO:0007669"/>
    <property type="project" value="TreeGrafter"/>
</dbReference>
<evidence type="ECO:0000313" key="7">
    <source>
        <dbReference type="EMBL" id="SMB21680.1"/>
    </source>
</evidence>
<comment type="function">
    <text evidence="6">Specifically methylates the N7 position of guanine in position 527 of 16S rRNA.</text>
</comment>
<feature type="binding site" evidence="6">
    <location>
        <begin position="139"/>
        <end position="140"/>
    </location>
    <ligand>
        <name>S-adenosyl-L-methionine</name>
        <dbReference type="ChEBI" id="CHEBI:59789"/>
    </ligand>
</feature>
<evidence type="ECO:0000256" key="6">
    <source>
        <dbReference type="HAMAP-Rule" id="MF_00074"/>
    </source>
</evidence>
<comment type="caution">
    <text evidence="6">Lacks conserved residue(s) required for the propagation of feature annotation.</text>
</comment>
<keyword evidence="8" id="KW-1185">Reference proteome</keyword>
<dbReference type="NCBIfam" id="TIGR00138">
    <property type="entry name" value="rsmG_gidB"/>
    <property type="match status" value="1"/>
</dbReference>
<comment type="similarity">
    <text evidence="6">Belongs to the methyltransferase superfamily. RNA methyltransferase RsmG family.</text>
</comment>
<dbReference type="EC" id="2.1.1.170" evidence="6"/>
<evidence type="ECO:0000256" key="3">
    <source>
        <dbReference type="ARBA" id="ARBA00022603"/>
    </source>
</evidence>
<reference evidence="7" key="1">
    <citation type="submission" date="2017-03" db="EMBL/GenBank/DDBJ databases">
        <authorList>
            <consortium name="AG Boll"/>
        </authorList>
    </citation>
    <scope>NUCLEOTIDE SEQUENCE [LARGE SCALE GENOMIC DNA]</scope>
    <source>
        <strain evidence="7">Chol</strain>
    </source>
</reference>
<evidence type="ECO:0000256" key="5">
    <source>
        <dbReference type="ARBA" id="ARBA00022691"/>
    </source>
</evidence>
<dbReference type="EMBL" id="LT837803">
    <property type="protein sequence ID" value="SMB21680.1"/>
    <property type="molecule type" value="Genomic_DNA"/>
</dbReference>
<dbReference type="PANTHER" id="PTHR31760:SF0">
    <property type="entry name" value="S-ADENOSYL-L-METHIONINE-DEPENDENT METHYLTRANSFERASES SUPERFAMILY PROTEIN"/>
    <property type="match status" value="1"/>
</dbReference>
<proteinExistence type="inferred from homology"/>
<dbReference type="AlphaFoldDB" id="A0A7Z7HPR8"/>
<dbReference type="HAMAP" id="MF_00074">
    <property type="entry name" value="16SrRNA_methyltr_G"/>
    <property type="match status" value="1"/>
</dbReference>
<dbReference type="Gene3D" id="3.40.50.150">
    <property type="entry name" value="Vaccinia Virus protein VP39"/>
    <property type="match status" value="1"/>
</dbReference>
<feature type="binding site" evidence="6">
    <location>
        <position position="88"/>
    </location>
    <ligand>
        <name>S-adenosyl-L-methionine</name>
        <dbReference type="ChEBI" id="CHEBI:59789"/>
    </ligand>
</feature>
<evidence type="ECO:0000256" key="4">
    <source>
        <dbReference type="ARBA" id="ARBA00022679"/>
    </source>
</evidence>
<dbReference type="RefSeq" id="WP_154715790.1">
    <property type="nucleotide sequence ID" value="NZ_LT837803.1"/>
</dbReference>
<dbReference type="Pfam" id="PF02527">
    <property type="entry name" value="GidB"/>
    <property type="match status" value="1"/>
</dbReference>
<feature type="binding site" evidence="6">
    <location>
        <position position="93"/>
    </location>
    <ligand>
        <name>S-adenosyl-L-methionine</name>
        <dbReference type="ChEBI" id="CHEBI:59789"/>
    </ligand>
</feature>
<comment type="catalytic activity">
    <reaction evidence="6">
        <text>guanosine(527) in 16S rRNA + S-adenosyl-L-methionine = N(7)-methylguanosine(527) in 16S rRNA + S-adenosyl-L-homocysteine</text>
        <dbReference type="Rhea" id="RHEA:42732"/>
        <dbReference type="Rhea" id="RHEA-COMP:10209"/>
        <dbReference type="Rhea" id="RHEA-COMP:10210"/>
        <dbReference type="ChEBI" id="CHEBI:57856"/>
        <dbReference type="ChEBI" id="CHEBI:59789"/>
        <dbReference type="ChEBI" id="CHEBI:74269"/>
        <dbReference type="ChEBI" id="CHEBI:74480"/>
        <dbReference type="EC" id="2.1.1.170"/>
    </reaction>
</comment>
<dbReference type="InterPro" id="IPR029063">
    <property type="entry name" value="SAM-dependent_MTases_sf"/>
</dbReference>
<keyword evidence="1 6" id="KW-0963">Cytoplasm</keyword>
<dbReference type="SUPFAM" id="SSF53335">
    <property type="entry name" value="S-adenosyl-L-methionine-dependent methyltransferases"/>
    <property type="match status" value="1"/>
</dbReference>
<dbReference type="GO" id="GO:0070043">
    <property type="term" value="F:rRNA (guanine-N7-)-methyltransferase activity"/>
    <property type="evidence" value="ECO:0007669"/>
    <property type="project" value="UniProtKB-UniRule"/>
</dbReference>